<proteinExistence type="predicted"/>
<reference evidence="2 3" key="1">
    <citation type="submission" date="2024-04" db="EMBL/GenBank/DDBJ databases">
        <title>Tritrichomonas musculus Genome.</title>
        <authorList>
            <person name="Alves-Ferreira E."/>
            <person name="Grigg M."/>
            <person name="Lorenzi H."/>
            <person name="Galac M."/>
        </authorList>
    </citation>
    <scope>NUCLEOTIDE SEQUENCE [LARGE SCALE GENOMIC DNA]</scope>
    <source>
        <strain evidence="2 3">EAF2021</strain>
    </source>
</reference>
<gene>
    <name evidence="2" type="ORF">M9Y10_010818</name>
</gene>
<dbReference type="SUPFAM" id="SSF56112">
    <property type="entry name" value="Protein kinase-like (PK-like)"/>
    <property type="match status" value="1"/>
</dbReference>
<name>A0ABR2ILX3_9EUKA</name>
<dbReference type="PROSITE" id="PS00108">
    <property type="entry name" value="PROTEIN_KINASE_ST"/>
    <property type="match status" value="1"/>
</dbReference>
<dbReference type="InterPro" id="IPR008271">
    <property type="entry name" value="Ser/Thr_kinase_AS"/>
</dbReference>
<dbReference type="Proteomes" id="UP001470230">
    <property type="component" value="Unassembled WGS sequence"/>
</dbReference>
<dbReference type="SMART" id="SM00220">
    <property type="entry name" value="S_TKc"/>
    <property type="match status" value="1"/>
</dbReference>
<comment type="caution">
    <text evidence="2">The sequence shown here is derived from an EMBL/GenBank/DDBJ whole genome shotgun (WGS) entry which is preliminary data.</text>
</comment>
<protein>
    <recommendedName>
        <fullName evidence="1">Protein kinase domain-containing protein</fullName>
    </recommendedName>
</protein>
<organism evidence="2 3">
    <name type="scientific">Tritrichomonas musculus</name>
    <dbReference type="NCBI Taxonomy" id="1915356"/>
    <lineage>
        <taxon>Eukaryota</taxon>
        <taxon>Metamonada</taxon>
        <taxon>Parabasalia</taxon>
        <taxon>Tritrichomonadida</taxon>
        <taxon>Tritrichomonadidae</taxon>
        <taxon>Tritrichomonas</taxon>
    </lineage>
</organism>
<dbReference type="InterPro" id="IPR011009">
    <property type="entry name" value="Kinase-like_dom_sf"/>
</dbReference>
<accession>A0ABR2ILX3</accession>
<evidence type="ECO:0000313" key="3">
    <source>
        <dbReference type="Proteomes" id="UP001470230"/>
    </source>
</evidence>
<sequence length="376" mass="44065">MVGQNFVKLMETLKKITVDSLNEKQNKYYIASQLDVESKNNIYIGLLRQYPNSSESKNCEPKKRPIADLSDIKENINENSFDNSNDNNGSVNAPKIVSLEEIDDFFDVKKCYALKLLPYFSHKNIDSLDKERNIQDLFSEADPIIKYRDFVEIENENVSHILVAMDLHINFDLYFYMTRPTFSYDEKFICIVSYQCLKALQKLKERRIIHNDIKFENFIVVSEEPFEISLTDFEFAEVVEDEDDEMSTQFNGTVVFESPEVLRRDPHDYSADMWSLGMNIYFSLFDCYPFEIEDDDEDEKIILDKINKNSLIKNDPAVSRDAWSCIEKMLRKNPSERITPDDALKLKWFEFIELTEVKVKTDEFDVKPPISETTNS</sequence>
<dbReference type="PROSITE" id="PS50011">
    <property type="entry name" value="PROTEIN_KINASE_DOM"/>
    <property type="match status" value="1"/>
</dbReference>
<evidence type="ECO:0000313" key="2">
    <source>
        <dbReference type="EMBL" id="KAK8865278.1"/>
    </source>
</evidence>
<dbReference type="EMBL" id="JAPFFF010000016">
    <property type="protein sequence ID" value="KAK8865278.1"/>
    <property type="molecule type" value="Genomic_DNA"/>
</dbReference>
<evidence type="ECO:0000259" key="1">
    <source>
        <dbReference type="PROSITE" id="PS50011"/>
    </source>
</evidence>
<dbReference type="PANTHER" id="PTHR24347">
    <property type="entry name" value="SERINE/THREONINE-PROTEIN KINASE"/>
    <property type="match status" value="1"/>
</dbReference>
<dbReference type="Pfam" id="PF00069">
    <property type="entry name" value="Pkinase"/>
    <property type="match status" value="1"/>
</dbReference>
<dbReference type="Gene3D" id="1.10.510.10">
    <property type="entry name" value="Transferase(Phosphotransferase) domain 1"/>
    <property type="match status" value="1"/>
</dbReference>
<feature type="domain" description="Protein kinase" evidence="1">
    <location>
        <begin position="70"/>
        <end position="349"/>
    </location>
</feature>
<dbReference type="InterPro" id="IPR000719">
    <property type="entry name" value="Prot_kinase_dom"/>
</dbReference>
<keyword evidence="3" id="KW-1185">Reference proteome</keyword>